<evidence type="ECO:0000259" key="8">
    <source>
        <dbReference type="Pfam" id="PF23797"/>
    </source>
</evidence>
<proteinExistence type="inferred from homology"/>
<feature type="region of interest" description="Disordered" evidence="6">
    <location>
        <begin position="1192"/>
        <end position="1222"/>
    </location>
</feature>
<feature type="domain" description="ELP1 first N-terminal beta-propeller" evidence="7">
    <location>
        <begin position="1"/>
        <end position="383"/>
    </location>
</feature>
<dbReference type="Pfam" id="PF23936">
    <property type="entry name" value="HB_ELP1"/>
    <property type="match status" value="1"/>
</dbReference>
<dbReference type="InterPro" id="IPR056167">
    <property type="entry name" value="A-sol_ELP1"/>
</dbReference>
<evidence type="ECO:0000256" key="6">
    <source>
        <dbReference type="SAM" id="MobiDB-lite"/>
    </source>
</evidence>
<dbReference type="GO" id="GO:0005829">
    <property type="term" value="C:cytosol"/>
    <property type="evidence" value="ECO:0007669"/>
    <property type="project" value="TreeGrafter"/>
</dbReference>
<sequence>MRNLVTLNTGRFQPKPVFHDDLDLITSEFDNLTESITCVLGSYDLGVIEIQQCMKDGAVNVLASFNLATLNDKILSFVHFADLGQLVLVMQQGDIITVTYGGTDGVIDAESAIVEIVGSIDDGILGAKWSYDEETLALVTGQRNVVLLSRQFEPIAEYRIDSEDLKMSKHVDVGWGKKETQFRGKGARAMEKDALLSLRASGLVGNELRDPTMPYAVDSGEISEADRGKVTISWRGDCEFFVISTVDVITNQEGREIFRRALRVFTRDGSLDSASEPVTGQEFPLSWKPQGALIASIQRNICSADESSLNVIFFERNGLRHGEFDTRLPIDEEVADLCWNCTSEVLAVILKDRIQLWTSKNYHWYLKQEVHSSGVAFAKWHPEKDLTLLFGNESYVNISNFSYKLSLGPLLEPFDNGTVLVTDGNVVNITPLGMANVPPPEYYRDFSLPDNVVDTAVSLSNENFSVLTRDEVALASVPSLEDMRSGSHPLLVSKISKTEFATEYDTLRQVAFVNDSLVGVLMDSEKLSHIALIDVSDTNQPTFLQMVETFTKVVLLKSSFDYNHLVYETRDGQVFQVDQEGQVLPIATFPQVVKDFRVRRVENKTGSNSGSWDTNNSKTVAFGLSENGRLYANETLLTSSVTSFEIAGNILLFTTAQHYLQFAHLNSTEFKHLPPIEENVNDERIRTIERGSLLVTAMSSRFSVVLQAPRGNLETIHPRIMVLAAVRKDVLACKYGEAFQICRTHRIHLDILHDYAPQLFYDNLPHFITDIGRGDYLDLFISCLTEEDVTVTKYRETLNDAIDFTFEKDQEPPTEMEAYMKKKMFDPKKSKVNRICNAILSILLEHPELKKQFLQSIITAYACQNPPNLASALSLIASIEEEKNRDSLLTYLCFLQDVNKLYRVALSLYDIKLTLEVAQKSQMDPKEYLPFLQRLHECDTLNRKFTIDDYLKNHEKALDHLIGIESHEDEVTDVLVDYVESHELYKYALNVFKDEKAKQNTIFQSYAMHLLSKQNYEEAGAIFDMLNESKDAMKAYALGKKWKESLALAKLKFPGDIERVAQELVASLCFDHRYAEAAQIELHYLCRVTEAITLFCKSFFYDEAILTAINSKHEEYIAKLVDPALGEGFGTVTELLADCKGQMNSQLRRLRELRTKKQEDPYAFYGEETGHDDDVSMAASETSTKESFFTRYTGKTGGTAKTGASRRTAKNKRREERKRARGKKGTIYEEEYLIQSISRLVERVNQTVPEAVRLVEGLTRRDMREQAYHIQKNFLELVSLLKENANEVFTMSEKDRERIDEDGQVYYIPAIDAPKILEFPKKEYLDF</sequence>
<comment type="similarity">
    <text evidence="2 5">Belongs to the ELP1/IKA1 family.</text>
</comment>
<keyword evidence="3 5" id="KW-0963">Cytoplasm</keyword>
<dbReference type="SUPFAM" id="SSF50978">
    <property type="entry name" value="WD40 repeat-like"/>
    <property type="match status" value="1"/>
</dbReference>
<feature type="domain" description="ELP1 three-helical bundle" evidence="11">
    <location>
        <begin position="1121"/>
        <end position="1288"/>
    </location>
</feature>
<dbReference type="PIRSF" id="PIRSF017233">
    <property type="entry name" value="IKAP"/>
    <property type="match status" value="1"/>
</dbReference>
<dbReference type="STRING" id="1230905.A0A1G4IML8"/>
<dbReference type="InterPro" id="IPR056166">
    <property type="entry name" value="TPR_ELP1"/>
</dbReference>
<dbReference type="InterPro" id="IPR056165">
    <property type="entry name" value="Beta-prop_ELP1_2nd"/>
</dbReference>
<keyword evidence="4" id="KW-0819">tRNA processing</keyword>
<dbReference type="UniPathway" id="UPA00988"/>
<keyword evidence="5" id="KW-0539">Nucleus</keyword>
<dbReference type="GO" id="GO:0000049">
    <property type="term" value="F:tRNA binding"/>
    <property type="evidence" value="ECO:0007669"/>
    <property type="project" value="TreeGrafter"/>
</dbReference>
<evidence type="ECO:0000256" key="5">
    <source>
        <dbReference type="PIRNR" id="PIRNR017233"/>
    </source>
</evidence>
<evidence type="ECO:0000256" key="3">
    <source>
        <dbReference type="ARBA" id="ARBA00022490"/>
    </source>
</evidence>
<evidence type="ECO:0000259" key="7">
    <source>
        <dbReference type="Pfam" id="PF04762"/>
    </source>
</evidence>
<dbReference type="InterPro" id="IPR056169">
    <property type="entry name" value="HB_ELP1"/>
</dbReference>
<gene>
    <name evidence="12" type="ORF">LAMI_0A02674G</name>
</gene>
<feature type="compositionally biased region" description="Low complexity" evidence="6">
    <location>
        <begin position="1192"/>
        <end position="1206"/>
    </location>
</feature>
<feature type="domain" description="ELP1 TPR" evidence="9">
    <location>
        <begin position="943"/>
        <end position="1104"/>
    </location>
</feature>
<evidence type="ECO:0000259" key="9">
    <source>
        <dbReference type="Pfam" id="PF23878"/>
    </source>
</evidence>
<dbReference type="GO" id="GO:0005634">
    <property type="term" value="C:nucleus"/>
    <property type="evidence" value="ECO:0007669"/>
    <property type="project" value="UniProtKB-SubCell"/>
</dbReference>
<dbReference type="Proteomes" id="UP000191024">
    <property type="component" value="Chromosome A"/>
</dbReference>
<evidence type="ECO:0000259" key="10">
    <source>
        <dbReference type="Pfam" id="PF23925"/>
    </source>
</evidence>
<organism evidence="12 13">
    <name type="scientific">Lachancea mirantina</name>
    <dbReference type="NCBI Taxonomy" id="1230905"/>
    <lineage>
        <taxon>Eukaryota</taxon>
        <taxon>Fungi</taxon>
        <taxon>Dikarya</taxon>
        <taxon>Ascomycota</taxon>
        <taxon>Saccharomycotina</taxon>
        <taxon>Saccharomycetes</taxon>
        <taxon>Saccharomycetales</taxon>
        <taxon>Saccharomycetaceae</taxon>
        <taxon>Lachancea</taxon>
    </lineage>
</organism>
<dbReference type="PANTHER" id="PTHR12747:SF0">
    <property type="entry name" value="ELONGATOR COMPLEX PROTEIN 1"/>
    <property type="match status" value="1"/>
</dbReference>
<keyword evidence="13" id="KW-1185">Reference proteome</keyword>
<dbReference type="EMBL" id="LT598462">
    <property type="protein sequence ID" value="SCU77885.1"/>
    <property type="molecule type" value="Genomic_DNA"/>
</dbReference>
<dbReference type="Pfam" id="PF23878">
    <property type="entry name" value="TPR_ELP1"/>
    <property type="match status" value="1"/>
</dbReference>
<evidence type="ECO:0000256" key="1">
    <source>
        <dbReference type="ARBA" id="ARBA00005043"/>
    </source>
</evidence>
<evidence type="ECO:0000256" key="4">
    <source>
        <dbReference type="ARBA" id="ARBA00022694"/>
    </source>
</evidence>
<dbReference type="InterPro" id="IPR036322">
    <property type="entry name" value="WD40_repeat_dom_sf"/>
</dbReference>
<name>A0A1G4IML8_9SACH</name>
<comment type="function">
    <text evidence="5">Component of the elongator complex which is required for multiple tRNA modifications, including mcm5U (5-methoxycarbonylmethyl uridine), mcm5s2U (5-methoxycarbonylmethyl-2-thiouridine), and ncm5U (5-carbamoylmethyl uridine). The elongator complex catalyzes formation of carboxymethyluridine in the wobble base at position 34 in tRNAs.</text>
</comment>
<dbReference type="InterPro" id="IPR056164">
    <property type="entry name" value="Beta-prop_ELP1_1st"/>
</dbReference>
<reference evidence="12 13" key="1">
    <citation type="submission" date="2016-03" db="EMBL/GenBank/DDBJ databases">
        <authorList>
            <person name="Devillers H."/>
        </authorList>
    </citation>
    <scope>NUCLEOTIDE SEQUENCE [LARGE SCALE GENOMIC DNA]</scope>
    <source>
        <strain evidence="12">CBS 11717</strain>
    </source>
</reference>
<evidence type="ECO:0000313" key="12">
    <source>
        <dbReference type="EMBL" id="SCU77885.1"/>
    </source>
</evidence>
<comment type="subcellular location">
    <subcellularLocation>
        <location evidence="5">Cytoplasm</location>
    </subcellularLocation>
    <subcellularLocation>
        <location evidence="5">Nucleus</location>
    </subcellularLocation>
</comment>
<dbReference type="Pfam" id="PF04762">
    <property type="entry name" value="Beta-prop_ELP1_1st"/>
    <property type="match status" value="1"/>
</dbReference>
<accession>A0A1G4IML8</accession>
<feature type="domain" description="ELP1 alpha-solenoid" evidence="10">
    <location>
        <begin position="719"/>
        <end position="935"/>
    </location>
</feature>
<dbReference type="GO" id="GO:0002926">
    <property type="term" value="P:tRNA wobble base 5-methoxycarbonylmethyl-2-thiouridinylation"/>
    <property type="evidence" value="ECO:0007669"/>
    <property type="project" value="TreeGrafter"/>
</dbReference>
<dbReference type="OrthoDB" id="40048at2759"/>
<comment type="pathway">
    <text evidence="1">tRNA modification; 5-methoxycarbonylmethyl-2-thiouridine-tRNA biosynthesis.</text>
</comment>
<evidence type="ECO:0000256" key="2">
    <source>
        <dbReference type="ARBA" id="ARBA00006086"/>
    </source>
</evidence>
<protein>
    <recommendedName>
        <fullName evidence="5">Elongator complex protein 1</fullName>
    </recommendedName>
</protein>
<dbReference type="Pfam" id="PF23925">
    <property type="entry name" value="A-sol_ELP1"/>
    <property type="match status" value="1"/>
</dbReference>
<evidence type="ECO:0000313" key="13">
    <source>
        <dbReference type="Proteomes" id="UP000191024"/>
    </source>
</evidence>
<dbReference type="GO" id="GO:0033588">
    <property type="term" value="C:elongator holoenzyme complex"/>
    <property type="evidence" value="ECO:0007669"/>
    <property type="project" value="InterPro"/>
</dbReference>
<dbReference type="InterPro" id="IPR006849">
    <property type="entry name" value="Elp1"/>
</dbReference>
<feature type="domain" description="ELP1 N-terminal second beta-propeller" evidence="8">
    <location>
        <begin position="421"/>
        <end position="695"/>
    </location>
</feature>
<dbReference type="PANTHER" id="PTHR12747">
    <property type="entry name" value="ELONGATOR COMPLEX PROTEIN 1"/>
    <property type="match status" value="1"/>
</dbReference>
<evidence type="ECO:0000259" key="11">
    <source>
        <dbReference type="Pfam" id="PF23936"/>
    </source>
</evidence>
<dbReference type="Pfam" id="PF23797">
    <property type="entry name" value="Beta-prop_ELP1_2nd"/>
    <property type="match status" value="1"/>
</dbReference>